<accession>A0A832I478</accession>
<dbReference type="AlphaFoldDB" id="A0A832I478"/>
<gene>
    <name evidence="1" type="ORF">ENR23_13625</name>
</gene>
<dbReference type="PANTHER" id="PTHR42110:SF1">
    <property type="entry name" value="L-ASPARAGINASE, PUTATIVE (AFU_ORTHOLOGUE AFUA_3G11890)-RELATED"/>
    <property type="match status" value="1"/>
</dbReference>
<name>A0A832I478_UNCEI</name>
<organism evidence="1">
    <name type="scientific">Eiseniibacteriota bacterium</name>
    <dbReference type="NCBI Taxonomy" id="2212470"/>
    <lineage>
        <taxon>Bacteria</taxon>
        <taxon>Candidatus Eiseniibacteriota</taxon>
    </lineage>
</organism>
<evidence type="ECO:0000313" key="1">
    <source>
        <dbReference type="EMBL" id="HGZ44431.1"/>
    </source>
</evidence>
<dbReference type="PANTHER" id="PTHR42110">
    <property type="entry name" value="L-ASPARAGINASE, PUTATIVE (AFU_ORTHOLOGUE AFUA_3G11890)-RELATED"/>
    <property type="match status" value="1"/>
</dbReference>
<comment type="caution">
    <text evidence="1">The sequence shown here is derived from an EMBL/GenBank/DDBJ whole genome shotgun (WGS) entry which is preliminary data.</text>
</comment>
<dbReference type="Pfam" id="PF06089">
    <property type="entry name" value="Asparaginase_II"/>
    <property type="match status" value="1"/>
</dbReference>
<protein>
    <submittedName>
        <fullName evidence="1">Asparaginase</fullName>
    </submittedName>
</protein>
<proteinExistence type="predicted"/>
<sequence>MRLQIDVTVWRGPIAEARHRVQAAVCDPAGATLAATAGAGAVTGFRSAAKPFQALPLLERGHDRRFGLDDETLAVLCASHTGSPRHVACVRALLARLGLEERHLACGFHPPEDPESQAALAAGREAPSPVFNNCSGKHAGMLALALAEGWPVEGYERPDHPVQRLMLASVAEAAGVAPEAVPCGVDGCSVPAFGLSLAAMARAYARLAAARRDGDARERAMARVRDAMIAHPRATAGAGRFSAALMEAAGGAAISKVGAEGLECVGLPERGLGLAVKCEDGAARAVPPAVVALLETLEALAPGRLASLGAWRAPEVRNHAGRATGTIEAAVRVLSGAGA</sequence>
<reference evidence="1" key="1">
    <citation type="journal article" date="2020" name="mSystems">
        <title>Genome- and Community-Level Interaction Insights into Carbon Utilization and Element Cycling Functions of Hydrothermarchaeota in Hydrothermal Sediment.</title>
        <authorList>
            <person name="Zhou Z."/>
            <person name="Liu Y."/>
            <person name="Xu W."/>
            <person name="Pan J."/>
            <person name="Luo Z.H."/>
            <person name="Li M."/>
        </authorList>
    </citation>
    <scope>NUCLEOTIDE SEQUENCE [LARGE SCALE GENOMIC DNA]</scope>
    <source>
        <strain evidence="1">SpSt-381</strain>
    </source>
</reference>
<dbReference type="InterPro" id="IPR010349">
    <property type="entry name" value="Asparaginase_II"/>
</dbReference>
<dbReference type="EMBL" id="DSQF01000028">
    <property type="protein sequence ID" value="HGZ44431.1"/>
    <property type="molecule type" value="Genomic_DNA"/>
</dbReference>